<dbReference type="AlphaFoldDB" id="A0A6J4VRY2"/>
<dbReference type="NCBIfam" id="TIGR05002">
    <property type="entry name" value="NxxGxxAF_repeat"/>
    <property type="match status" value="4"/>
</dbReference>
<feature type="chain" id="PRO_5027017246" evidence="1">
    <location>
        <begin position="24"/>
        <end position="365"/>
    </location>
</feature>
<evidence type="ECO:0000313" key="2">
    <source>
        <dbReference type="EMBL" id="CAA9587190.1"/>
    </source>
</evidence>
<sequence>MRLGLSLIGPAVMGLYLSLPATAAEFTFTKIADNSGPLQPFGSPSLNDQGVIVFSALLNKGGSGLFVGSGRSSGGSRTKTIVKSSGSAVPLSAPSISNQGIVAFGNDEARGIFTHSGTKLTPIADSSGTLNTFPASTPAINDQGIVAFRAELDTGISGLFTGSSGAPITTIADNASSTFDSFGPPVINERGTVAFSAELRPQEEQNSVSGIFTSSNGAIKTIADSKGSFTSFSPPSLNDNDTIAFKAALDVGSSGIFTSHGTTHTTVVDSSGPFNRFDQPSINNEGKVAFLAFLDQGGYGIFIGPDPKTDKVIGVGDSLFGSTVADIALDTEGLNNSNQVAFYALLANGTYGIYRADPVSGPQPR</sequence>
<evidence type="ECO:0000256" key="1">
    <source>
        <dbReference type="SAM" id="SignalP"/>
    </source>
</evidence>
<dbReference type="Pfam" id="PF24251">
    <property type="entry name" value="DUF7453"/>
    <property type="match status" value="1"/>
</dbReference>
<proteinExistence type="predicted"/>
<gene>
    <name evidence="2" type="ORF">AVDCRST_MAG81-4438</name>
</gene>
<dbReference type="InterPro" id="IPR055876">
    <property type="entry name" value="DUF7453"/>
</dbReference>
<protein>
    <submittedName>
        <fullName evidence="2">Uncharacterized protein</fullName>
    </submittedName>
</protein>
<name>A0A6J4VRY2_9CYAN</name>
<organism evidence="2">
    <name type="scientific">uncultured Synechococcales cyanobacterium</name>
    <dbReference type="NCBI Taxonomy" id="1936017"/>
    <lineage>
        <taxon>Bacteria</taxon>
        <taxon>Bacillati</taxon>
        <taxon>Cyanobacteriota</taxon>
        <taxon>Cyanophyceae</taxon>
        <taxon>Synechococcales</taxon>
        <taxon>environmental samples</taxon>
    </lineage>
</organism>
<keyword evidence="1" id="KW-0732">Signal</keyword>
<accession>A0A6J4VRY2</accession>
<reference evidence="2" key="1">
    <citation type="submission" date="2020-02" db="EMBL/GenBank/DDBJ databases">
        <authorList>
            <person name="Meier V. D."/>
        </authorList>
    </citation>
    <scope>NUCLEOTIDE SEQUENCE</scope>
    <source>
        <strain evidence="2">AVDCRST_MAG81</strain>
    </source>
</reference>
<dbReference type="EMBL" id="CADCWO010000212">
    <property type="protein sequence ID" value="CAA9587190.1"/>
    <property type="molecule type" value="Genomic_DNA"/>
</dbReference>
<feature type="signal peptide" evidence="1">
    <location>
        <begin position="1"/>
        <end position="23"/>
    </location>
</feature>